<comment type="caution">
    <text evidence="6">The sequence shown here is derived from an EMBL/GenBank/DDBJ whole genome shotgun (WGS) entry which is preliminary data.</text>
</comment>
<reference evidence="6" key="1">
    <citation type="journal article" date="2014" name="Int. J. Syst. Evol. Microbiol.">
        <title>Complete genome sequence of Corynebacterium casei LMG S-19264T (=DSM 44701T), isolated from a smear-ripened cheese.</title>
        <authorList>
            <consortium name="US DOE Joint Genome Institute (JGI-PGF)"/>
            <person name="Walter F."/>
            <person name="Albersmeier A."/>
            <person name="Kalinowski J."/>
            <person name="Ruckert C."/>
        </authorList>
    </citation>
    <scope>NUCLEOTIDE SEQUENCE</scope>
    <source>
        <strain evidence="6">CGMCC 1.15725</strain>
    </source>
</reference>
<keyword evidence="7" id="KW-1185">Reference proteome</keyword>
<dbReference type="Gene3D" id="3.40.309.10">
    <property type="entry name" value="Aldehyde Dehydrogenase, Chain A, domain 2"/>
    <property type="match status" value="1"/>
</dbReference>
<dbReference type="InterPro" id="IPR016161">
    <property type="entry name" value="Ald_DH/histidinol_DH"/>
</dbReference>
<dbReference type="CDD" id="cd07112">
    <property type="entry name" value="ALDH_GABALDH-PuuC"/>
    <property type="match status" value="1"/>
</dbReference>
<evidence type="ECO:0000256" key="2">
    <source>
        <dbReference type="ARBA" id="ARBA00023002"/>
    </source>
</evidence>
<proteinExistence type="inferred from homology"/>
<dbReference type="PROSITE" id="PS00687">
    <property type="entry name" value="ALDEHYDE_DEHYDR_GLU"/>
    <property type="match status" value="1"/>
</dbReference>
<dbReference type="Proteomes" id="UP000646365">
    <property type="component" value="Unassembled WGS sequence"/>
</dbReference>
<feature type="active site" evidence="3">
    <location>
        <position position="267"/>
    </location>
</feature>
<dbReference type="GO" id="GO:0004030">
    <property type="term" value="F:aldehyde dehydrogenase [NAD(P)+] activity"/>
    <property type="evidence" value="ECO:0007669"/>
    <property type="project" value="UniProtKB-ARBA"/>
</dbReference>
<dbReference type="FunFam" id="3.40.605.10:FF:000001">
    <property type="entry name" value="Aldehyde dehydrogenase 1"/>
    <property type="match status" value="1"/>
</dbReference>
<reference evidence="6" key="2">
    <citation type="submission" date="2020-09" db="EMBL/GenBank/DDBJ databases">
        <authorList>
            <person name="Sun Q."/>
            <person name="Zhou Y."/>
        </authorList>
    </citation>
    <scope>NUCLEOTIDE SEQUENCE</scope>
    <source>
        <strain evidence="6">CGMCC 1.15725</strain>
    </source>
</reference>
<dbReference type="InterPro" id="IPR029510">
    <property type="entry name" value="Ald_DH_CS_GLU"/>
</dbReference>
<evidence type="ECO:0000259" key="5">
    <source>
        <dbReference type="Pfam" id="PF00171"/>
    </source>
</evidence>
<dbReference type="SUPFAM" id="SSF53720">
    <property type="entry name" value="ALDH-like"/>
    <property type="match status" value="1"/>
</dbReference>
<organism evidence="6 7">
    <name type="scientific">Aliidongia dinghuensis</name>
    <dbReference type="NCBI Taxonomy" id="1867774"/>
    <lineage>
        <taxon>Bacteria</taxon>
        <taxon>Pseudomonadati</taxon>
        <taxon>Pseudomonadota</taxon>
        <taxon>Alphaproteobacteria</taxon>
        <taxon>Rhodospirillales</taxon>
        <taxon>Dongiaceae</taxon>
        <taxon>Aliidongia</taxon>
    </lineage>
</organism>
<keyword evidence="2 4" id="KW-0560">Oxidoreductase</keyword>
<comment type="similarity">
    <text evidence="1 4">Belongs to the aldehyde dehydrogenase family.</text>
</comment>
<evidence type="ECO:0000313" key="6">
    <source>
        <dbReference type="EMBL" id="GGF43039.1"/>
    </source>
</evidence>
<dbReference type="PANTHER" id="PTHR11699">
    <property type="entry name" value="ALDEHYDE DEHYDROGENASE-RELATED"/>
    <property type="match status" value="1"/>
</dbReference>
<dbReference type="EMBL" id="BMJQ01000019">
    <property type="protein sequence ID" value="GGF43039.1"/>
    <property type="molecule type" value="Genomic_DNA"/>
</dbReference>
<dbReference type="InterPro" id="IPR015590">
    <property type="entry name" value="Aldehyde_DH_dom"/>
</dbReference>
<dbReference type="FunFam" id="3.40.309.10:FF:000012">
    <property type="entry name" value="Betaine aldehyde dehydrogenase"/>
    <property type="match status" value="1"/>
</dbReference>
<accession>A0A8J3E6B7</accession>
<dbReference type="Pfam" id="PF00171">
    <property type="entry name" value="Aldedh"/>
    <property type="match status" value="1"/>
</dbReference>
<feature type="domain" description="Aldehyde dehydrogenase" evidence="5">
    <location>
        <begin position="35"/>
        <end position="491"/>
    </location>
</feature>
<dbReference type="RefSeq" id="WP_189051554.1">
    <property type="nucleotide sequence ID" value="NZ_BMJQ01000019.1"/>
</dbReference>
<sequence>MSASPDYSSAATVRAALLPSQAFIGGRSVSALSGETLPCIFPGDGKLLGHVAACDTADVDLAVNAARKAFEAGHWSRMAPQDRRKILLRFSELILEHRDELATLETLNVGKPFLNALNGDIPSAASCIAWFGEAIDKMYGEVGPTPADLTAVLTREPLGVVAAVVPWNYPLSMAAWKLGPSLAAGNSVILKPAEQSPYTALRIASLAMEAGLPEGVLNVVSGYGATAGQALGRHMDVDCVTFTGSTEVGKLFMRYAGESNAKRVSLELGGKSPQLVLADSDLDAAAAGVAAGIFANAGQVCNAGSRLIVERRVKDELLERIAKLAGALKIGDPFDPSTRLGPLVSKEQHDRVLGYIDAGLSEGASLLVGGARPAEQSSGYFIEPTIFDGVRNDMKIAQEEIFGPVLSTITVDGFEEGIAVANDTIYGLAAGVWTNDIRKAQRAAKAIRAGVVWVNCFDRGNMAVPFGGFKQSGHGRDKSLHAIEKYTDWKATWYAC</sequence>
<gene>
    <name evidence="6" type="ORF">GCM10011611_56810</name>
</gene>
<protein>
    <submittedName>
        <fullName evidence="6">Gamma-glutamyl-gamma-aminobutyraldehyde dehydrogenase</fullName>
    </submittedName>
</protein>
<evidence type="ECO:0000256" key="4">
    <source>
        <dbReference type="RuleBase" id="RU003345"/>
    </source>
</evidence>
<dbReference type="PROSITE" id="PS00070">
    <property type="entry name" value="ALDEHYDE_DEHYDR_CYS"/>
    <property type="match status" value="1"/>
</dbReference>
<evidence type="ECO:0000256" key="3">
    <source>
        <dbReference type="PROSITE-ProRule" id="PRU10007"/>
    </source>
</evidence>
<dbReference type="InterPro" id="IPR016162">
    <property type="entry name" value="Ald_DH_N"/>
</dbReference>
<dbReference type="Gene3D" id="3.40.605.10">
    <property type="entry name" value="Aldehyde Dehydrogenase, Chain A, domain 1"/>
    <property type="match status" value="1"/>
</dbReference>
<name>A0A8J3E6B7_9PROT</name>
<evidence type="ECO:0000313" key="7">
    <source>
        <dbReference type="Proteomes" id="UP000646365"/>
    </source>
</evidence>
<dbReference type="InterPro" id="IPR016160">
    <property type="entry name" value="Ald_DH_CS_CYS"/>
</dbReference>
<dbReference type="InterPro" id="IPR016163">
    <property type="entry name" value="Ald_DH_C"/>
</dbReference>
<evidence type="ECO:0000256" key="1">
    <source>
        <dbReference type="ARBA" id="ARBA00009986"/>
    </source>
</evidence>
<dbReference type="AlphaFoldDB" id="A0A8J3E6B7"/>